<keyword evidence="2" id="KW-1185">Reference proteome</keyword>
<accession>A0A3B4WN24</accession>
<evidence type="ECO:0000313" key="1">
    <source>
        <dbReference type="Ensembl" id="ENSSLDP00000005786.1"/>
    </source>
</evidence>
<reference evidence="1" key="1">
    <citation type="submission" date="2025-08" db="UniProtKB">
        <authorList>
            <consortium name="Ensembl"/>
        </authorList>
    </citation>
    <scope>IDENTIFICATION</scope>
</reference>
<dbReference type="PANTHER" id="PTHR35083">
    <property type="entry name" value="RGD1565685 PROTEIN"/>
    <property type="match status" value="1"/>
</dbReference>
<dbReference type="GeneTree" id="ENSGT00390000006290"/>
<name>A0A3B4WN24_SERLL</name>
<dbReference type="AlphaFoldDB" id="A0A3B4WN24"/>
<proteinExistence type="predicted"/>
<sequence length="259" mass="30190">MVREELVRRLNDREYINWLKAGRCLLILKNGLHRFISQHMKSFHADLLNQNTVLRKQCVTSCRPRGNKLSGTCMVCAEWQRVIIKHHRQPDATMNWDNCFPPAWRTDHWEVAKAYMPRGQGKVKGADQFDASALLNLINYCDCFQSVNPKLVREVIRYRNELMHSCEMHMKDEWMRCYQITLRRFVQQFSHVPQMTTAGQEINEVSVCVCVCACVCVCVLLSELLQERLQELLYASDAADDAATKTQVRGTNKDFHLHE</sequence>
<dbReference type="PANTHER" id="PTHR35083:SF2">
    <property type="entry name" value="CHROMOSOME 17 CXORF38 HOMOLOG"/>
    <property type="match status" value="1"/>
</dbReference>
<dbReference type="InterPro" id="IPR027897">
    <property type="entry name" value="DUF4559"/>
</dbReference>
<protein>
    <submittedName>
        <fullName evidence="1">Uncharacterized protein</fullName>
    </submittedName>
</protein>
<dbReference type="Proteomes" id="UP000261360">
    <property type="component" value="Unplaced"/>
</dbReference>
<dbReference type="Pfam" id="PF15112">
    <property type="entry name" value="DUF4559"/>
    <property type="match status" value="1"/>
</dbReference>
<organism evidence="1 2">
    <name type="scientific">Seriola lalandi dorsalis</name>
    <dbReference type="NCBI Taxonomy" id="1841481"/>
    <lineage>
        <taxon>Eukaryota</taxon>
        <taxon>Metazoa</taxon>
        <taxon>Chordata</taxon>
        <taxon>Craniata</taxon>
        <taxon>Vertebrata</taxon>
        <taxon>Euteleostomi</taxon>
        <taxon>Actinopterygii</taxon>
        <taxon>Neopterygii</taxon>
        <taxon>Teleostei</taxon>
        <taxon>Neoteleostei</taxon>
        <taxon>Acanthomorphata</taxon>
        <taxon>Carangaria</taxon>
        <taxon>Carangiformes</taxon>
        <taxon>Carangidae</taxon>
        <taxon>Seriola</taxon>
    </lineage>
</organism>
<dbReference type="Ensembl" id="ENSSLDT00000005984.1">
    <property type="protein sequence ID" value="ENSSLDP00000005786.1"/>
    <property type="gene ID" value="ENSSLDG00000004613.1"/>
</dbReference>
<evidence type="ECO:0000313" key="2">
    <source>
        <dbReference type="Proteomes" id="UP000261360"/>
    </source>
</evidence>
<reference evidence="1" key="2">
    <citation type="submission" date="2025-09" db="UniProtKB">
        <authorList>
            <consortium name="Ensembl"/>
        </authorList>
    </citation>
    <scope>IDENTIFICATION</scope>
</reference>
<dbReference type="STRING" id="1841481.ENSSLDP00000005786"/>